<keyword evidence="2" id="KW-1185">Reference proteome</keyword>
<comment type="caution">
    <text evidence="1">The sequence shown here is derived from an EMBL/GenBank/DDBJ whole genome shotgun (WGS) entry which is preliminary data.</text>
</comment>
<organism evidence="1 2">
    <name type="scientific">Ciceribacter lividus</name>
    <dbReference type="NCBI Taxonomy" id="1197950"/>
    <lineage>
        <taxon>Bacteria</taxon>
        <taxon>Pseudomonadati</taxon>
        <taxon>Pseudomonadota</taxon>
        <taxon>Alphaproteobacteria</taxon>
        <taxon>Hyphomicrobiales</taxon>
        <taxon>Rhizobiaceae</taxon>
        <taxon>Ciceribacter</taxon>
    </lineage>
</organism>
<dbReference type="AlphaFoldDB" id="A0A6I7HKW3"/>
<gene>
    <name evidence="1" type="ORF">DFR48_111100</name>
</gene>
<protein>
    <submittedName>
        <fullName evidence="1">Uncharacterized protein</fullName>
    </submittedName>
</protein>
<evidence type="ECO:0000313" key="2">
    <source>
        <dbReference type="Proteomes" id="UP000252582"/>
    </source>
</evidence>
<accession>A0A6I7HKW3</accession>
<sequence>MPDAFEASMGEVDLRSVVTRSDESGFDLEVLGRLADVRRMLSNSLTVRNLDPGNHLLGTWIDWGMGSNGNPITSQLNIPPGGQQRIENCQYMTIMFLRVSADPPLELINNANYACFYEVTKLLGNGVTQQQQIVNPWPGASSQYGLDVGQRLIVVPVGMHRFVLNYDPRLATLDLPAVQKARARL</sequence>
<dbReference type="Proteomes" id="UP000252582">
    <property type="component" value="Unassembled WGS sequence"/>
</dbReference>
<name>A0A6I7HKW3_9HYPH</name>
<proteinExistence type="predicted"/>
<dbReference type="EMBL" id="QPIX01000011">
    <property type="protein sequence ID" value="RCW21136.1"/>
    <property type="molecule type" value="Genomic_DNA"/>
</dbReference>
<dbReference type="RefSeq" id="WP_114364658.1">
    <property type="nucleotide sequence ID" value="NZ_QPIX01000011.1"/>
</dbReference>
<evidence type="ECO:0000313" key="1">
    <source>
        <dbReference type="EMBL" id="RCW21136.1"/>
    </source>
</evidence>
<reference evidence="1 2" key="1">
    <citation type="submission" date="2018-07" db="EMBL/GenBank/DDBJ databases">
        <title>Genomic Encyclopedia of Type Strains, Phase IV (KMG-IV): sequencing the most valuable type-strain genomes for metagenomic binning, comparative biology and taxonomic classification.</title>
        <authorList>
            <person name="Goeker M."/>
        </authorList>
    </citation>
    <scope>NUCLEOTIDE SEQUENCE [LARGE SCALE GENOMIC DNA]</scope>
    <source>
        <strain evidence="1 2">DSM 25528</strain>
    </source>
</reference>